<dbReference type="AlphaFoldDB" id="A0A7W5GE03"/>
<keyword evidence="1" id="KW-1133">Transmembrane helix</keyword>
<dbReference type="EMBL" id="JACHXW010000027">
    <property type="protein sequence ID" value="MBB3155637.1"/>
    <property type="molecule type" value="Genomic_DNA"/>
</dbReference>
<dbReference type="InterPro" id="IPR029058">
    <property type="entry name" value="AB_hydrolase_fold"/>
</dbReference>
<protein>
    <submittedName>
        <fullName evidence="2">Pimeloyl-ACP methyl ester carboxylesterase</fullName>
    </submittedName>
</protein>
<dbReference type="SUPFAM" id="SSF53474">
    <property type="entry name" value="alpha/beta-Hydrolases"/>
    <property type="match status" value="1"/>
</dbReference>
<dbReference type="RefSeq" id="WP_183570501.1">
    <property type="nucleotide sequence ID" value="NZ_CBCSLB010000027.1"/>
</dbReference>
<dbReference type="Gene3D" id="3.40.50.1820">
    <property type="entry name" value="alpha/beta hydrolase"/>
    <property type="match status" value="1"/>
</dbReference>
<keyword evidence="3" id="KW-1185">Reference proteome</keyword>
<evidence type="ECO:0000256" key="1">
    <source>
        <dbReference type="SAM" id="Phobius"/>
    </source>
</evidence>
<evidence type="ECO:0000313" key="3">
    <source>
        <dbReference type="Proteomes" id="UP000518605"/>
    </source>
</evidence>
<evidence type="ECO:0000313" key="2">
    <source>
        <dbReference type="EMBL" id="MBB3155637.1"/>
    </source>
</evidence>
<comment type="caution">
    <text evidence="2">The sequence shown here is derived from an EMBL/GenBank/DDBJ whole genome shotgun (WGS) entry which is preliminary data.</text>
</comment>
<gene>
    <name evidence="2" type="ORF">FHS16_005745</name>
</gene>
<organism evidence="2 3">
    <name type="scientific">Paenibacillus endophyticus</name>
    <dbReference type="NCBI Taxonomy" id="1294268"/>
    <lineage>
        <taxon>Bacteria</taxon>
        <taxon>Bacillati</taxon>
        <taxon>Bacillota</taxon>
        <taxon>Bacilli</taxon>
        <taxon>Bacillales</taxon>
        <taxon>Paenibacillaceae</taxon>
        <taxon>Paenibacillus</taxon>
    </lineage>
</organism>
<reference evidence="2 3" key="1">
    <citation type="submission" date="2020-08" db="EMBL/GenBank/DDBJ databases">
        <title>Genomic Encyclopedia of Type Strains, Phase III (KMG-III): the genomes of soil and plant-associated and newly described type strains.</title>
        <authorList>
            <person name="Whitman W."/>
        </authorList>
    </citation>
    <scope>NUCLEOTIDE SEQUENCE [LARGE SCALE GENOMIC DNA]</scope>
    <source>
        <strain evidence="2 3">CECT 8234</strain>
    </source>
</reference>
<sequence>MKKVLKYAVRTLIAIIAILILSIAGLTINHHVRLAIEKNELHPIGTLVEVNGHEMHVYSEGAKSEKPTLVFMSGSGVPNPAYDYKTLYTLLSDEYRISVVEKAGYGYSENTTISRDIETMLAETREALKQAGETGPYILFPHSVSGTEALYWAQRYPEELKAIVGLDMSVPDVYVDMKIGSLTVIAGRFSGWIGLHRIPFFGDRFLNKIGLSEDELKQSKMLLYRNQFDKSFILEVGQIVNNAKKVKESGYPSVPMLMFTSDGAETTPKWLDLERTFAKATGSELIELNGGHYVHKYEPKLIAEKSKAFFSSLN</sequence>
<accession>A0A7W5GE03</accession>
<dbReference type="Proteomes" id="UP000518605">
    <property type="component" value="Unassembled WGS sequence"/>
</dbReference>
<proteinExistence type="predicted"/>
<keyword evidence="1" id="KW-0472">Membrane</keyword>
<keyword evidence="1" id="KW-0812">Transmembrane</keyword>
<feature type="transmembrane region" description="Helical" evidence="1">
    <location>
        <begin position="7"/>
        <end position="28"/>
    </location>
</feature>
<name>A0A7W5GE03_9BACL</name>